<organism evidence="6 7">
    <name type="scientific">Leptospira licerasiae str. MMD4847</name>
    <dbReference type="NCBI Taxonomy" id="1049971"/>
    <lineage>
        <taxon>Bacteria</taxon>
        <taxon>Pseudomonadati</taxon>
        <taxon>Spirochaetota</taxon>
        <taxon>Spirochaetia</taxon>
        <taxon>Leptospirales</taxon>
        <taxon>Leptospiraceae</taxon>
        <taxon>Leptospira</taxon>
    </lineage>
</organism>
<dbReference type="Gene3D" id="1.10.230.10">
    <property type="entry name" value="Cytochrome P450-Terp, domain 2"/>
    <property type="match status" value="1"/>
</dbReference>
<dbReference type="InterPro" id="IPR002020">
    <property type="entry name" value="Citrate_synthase"/>
</dbReference>
<dbReference type="RefSeq" id="WP_008591475.1">
    <property type="nucleotide sequence ID" value="NZ_AHOM02000004.1"/>
</dbReference>
<comment type="similarity">
    <text evidence="2">Belongs to the citrate synthase family.</text>
</comment>
<dbReference type="Pfam" id="PF12728">
    <property type="entry name" value="HTH_17"/>
    <property type="match status" value="1"/>
</dbReference>
<dbReference type="Pfam" id="PF00285">
    <property type="entry name" value="Citrate_synt"/>
    <property type="match status" value="1"/>
</dbReference>
<dbReference type="InterPro" id="IPR041657">
    <property type="entry name" value="HTH_17"/>
</dbReference>
<comment type="caution">
    <text evidence="6">The sequence shown here is derived from an EMBL/GenBank/DDBJ whole genome shotgun (WGS) entry which is preliminary data.</text>
</comment>
<proteinExistence type="inferred from homology"/>
<evidence type="ECO:0000259" key="5">
    <source>
        <dbReference type="Pfam" id="PF12728"/>
    </source>
</evidence>
<sequence length="419" mass="46489">MAFSSKKPFLNADEAASALGVEVQTIYAYVSRGLLHSESGGNKDRSKRYRREDIEQLLLRREERSQPGKTAKAALSLGQPVLESSITLLGENSLFYRGKDVLELSENGSFEDIACLLWEAKETNPFESDWPILSGECNKILKLLEGRPILDISRILLPFLEYEDAKAFRKDPKTFRKTSSSILRYLTLFSSGKTNSEGKISETLLNGWNQPRKKEDPNYLAKLRLLEAALILSADHELNVSSFTARCVASSEASLYQVVLAGLAALSGPKHGLLTEKAILLLSQASGNKKKDKQLLEEKLRNGENIPGFGHPLYKKGDPRGRKLIQMVERSFSEDPDVQLYLQFLKQIEELLEDYATVDAGLALVSKALKLPKGAGIGIFAIGRTAGWLAHAMEQYDSGNLIRPRAKYIGNLPQESSNS</sequence>
<evidence type="ECO:0000256" key="3">
    <source>
        <dbReference type="ARBA" id="ARBA00012972"/>
    </source>
</evidence>
<accession>A0ABN0HDL7</accession>
<gene>
    <name evidence="6" type="ORF">LEP1GSC178_3324</name>
</gene>
<dbReference type="CDD" id="cd06102">
    <property type="entry name" value="citrate_synt_like_2"/>
    <property type="match status" value="1"/>
</dbReference>
<dbReference type="InterPro" id="IPR016142">
    <property type="entry name" value="Citrate_synth-like_lrg_a-sub"/>
</dbReference>
<dbReference type="Gene3D" id="1.10.1660.10">
    <property type="match status" value="1"/>
</dbReference>
<evidence type="ECO:0000256" key="4">
    <source>
        <dbReference type="ARBA" id="ARBA00022679"/>
    </source>
</evidence>
<dbReference type="InterPro" id="IPR036969">
    <property type="entry name" value="Citrate_synthase_sf"/>
</dbReference>
<evidence type="ECO:0000256" key="1">
    <source>
        <dbReference type="ARBA" id="ARBA00004751"/>
    </source>
</evidence>
<keyword evidence="7" id="KW-1185">Reference proteome</keyword>
<dbReference type="PANTHER" id="PTHR11739:SF4">
    <property type="entry name" value="CITRATE SYNTHASE, PEROXISOMAL"/>
    <property type="match status" value="1"/>
</dbReference>
<dbReference type="InterPro" id="IPR016143">
    <property type="entry name" value="Citrate_synth-like_sm_a-sub"/>
</dbReference>
<dbReference type="Gene3D" id="1.10.580.10">
    <property type="entry name" value="Citrate Synthase, domain 1"/>
    <property type="match status" value="1"/>
</dbReference>
<dbReference type="EC" id="2.3.3.16" evidence="3"/>
<dbReference type="EMBL" id="AHOM02000004">
    <property type="protein sequence ID" value="EJZ43477.1"/>
    <property type="molecule type" value="Genomic_DNA"/>
</dbReference>
<evidence type="ECO:0000256" key="2">
    <source>
        <dbReference type="ARBA" id="ARBA00010566"/>
    </source>
</evidence>
<reference evidence="6 7" key="1">
    <citation type="submission" date="2012-08" db="EMBL/GenBank/DDBJ databases">
        <authorList>
            <person name="Harkins D.M."/>
            <person name="Durkin A.S."/>
            <person name="Selengut J.D."/>
            <person name="Sanka R."/>
            <person name="DePew J."/>
            <person name="Purushe J."/>
            <person name="Matthias M.A."/>
            <person name="Vinetz J.M."/>
            <person name="Sutton G.G."/>
            <person name="Nelson W.C."/>
            <person name="Fouts D.E."/>
        </authorList>
    </citation>
    <scope>NUCLEOTIDE SEQUENCE [LARGE SCALE GENOMIC DNA]</scope>
    <source>
        <strain evidence="6 7">MMD4847</strain>
    </source>
</reference>
<evidence type="ECO:0000313" key="6">
    <source>
        <dbReference type="EMBL" id="EJZ43477.1"/>
    </source>
</evidence>
<dbReference type="PANTHER" id="PTHR11739">
    <property type="entry name" value="CITRATE SYNTHASE"/>
    <property type="match status" value="1"/>
</dbReference>
<evidence type="ECO:0000313" key="7">
    <source>
        <dbReference type="Proteomes" id="UP000018720"/>
    </source>
</evidence>
<name>A0ABN0HDL7_9LEPT</name>
<dbReference type="SUPFAM" id="SSF48256">
    <property type="entry name" value="Citrate synthase"/>
    <property type="match status" value="1"/>
</dbReference>
<dbReference type="Proteomes" id="UP000018720">
    <property type="component" value="Unassembled WGS sequence"/>
</dbReference>
<comment type="pathway">
    <text evidence="1">Carbohydrate metabolism; tricarboxylic acid cycle; isocitrate from oxaloacetate: step 1/2.</text>
</comment>
<protein>
    <recommendedName>
        <fullName evidence="3">citrate synthase (unknown stereospecificity)</fullName>
        <ecNumber evidence="3">2.3.3.16</ecNumber>
    </recommendedName>
</protein>
<dbReference type="PRINTS" id="PR00143">
    <property type="entry name" value="CITRTSNTHASE"/>
</dbReference>
<keyword evidence="4" id="KW-0808">Transferase</keyword>
<feature type="domain" description="Helix-turn-helix" evidence="5">
    <location>
        <begin position="9"/>
        <end position="61"/>
    </location>
</feature>